<evidence type="ECO:0000313" key="2">
    <source>
        <dbReference type="Proteomes" id="UP000292082"/>
    </source>
</evidence>
<dbReference type="Proteomes" id="UP000292082">
    <property type="component" value="Unassembled WGS sequence"/>
</dbReference>
<reference evidence="1 2" key="1">
    <citation type="submission" date="2019-01" db="EMBL/GenBank/DDBJ databases">
        <title>Draft genome sequences of three monokaryotic isolates of the white-rot basidiomycete fungus Dichomitus squalens.</title>
        <authorList>
            <consortium name="DOE Joint Genome Institute"/>
            <person name="Lopez S.C."/>
            <person name="Andreopoulos B."/>
            <person name="Pangilinan J."/>
            <person name="Lipzen A."/>
            <person name="Riley R."/>
            <person name="Ahrendt S."/>
            <person name="Ng V."/>
            <person name="Barry K."/>
            <person name="Daum C."/>
            <person name="Grigoriev I.V."/>
            <person name="Hilden K.S."/>
            <person name="Makela M.R."/>
            <person name="de Vries R.P."/>
        </authorList>
    </citation>
    <scope>NUCLEOTIDE SEQUENCE [LARGE SCALE GENOMIC DNA]</scope>
    <source>
        <strain evidence="1 2">CBS 464.89</strain>
    </source>
</reference>
<evidence type="ECO:0000313" key="1">
    <source>
        <dbReference type="EMBL" id="TBU56169.1"/>
    </source>
</evidence>
<dbReference type="EMBL" id="ML145156">
    <property type="protein sequence ID" value="TBU56169.1"/>
    <property type="molecule type" value="Genomic_DNA"/>
</dbReference>
<accession>A0A4Q9PPA7</accession>
<sequence>MQSPCRAPACSRARAHTVSRRSVPVLALTCVVVSSVQSALEVFFPALEHTTGEGVQSCPTRVQNRSNGEVGYTALAADFADS</sequence>
<proteinExistence type="predicted"/>
<dbReference type="AlphaFoldDB" id="A0A4Q9PPA7"/>
<gene>
    <name evidence="1" type="ORF">BD310DRAFT_932058</name>
</gene>
<protein>
    <submittedName>
        <fullName evidence="1">Uncharacterized protein</fullName>
    </submittedName>
</protein>
<keyword evidence="2" id="KW-1185">Reference proteome</keyword>
<name>A0A4Q9PPA7_9APHY</name>
<organism evidence="1 2">
    <name type="scientific">Dichomitus squalens</name>
    <dbReference type="NCBI Taxonomy" id="114155"/>
    <lineage>
        <taxon>Eukaryota</taxon>
        <taxon>Fungi</taxon>
        <taxon>Dikarya</taxon>
        <taxon>Basidiomycota</taxon>
        <taxon>Agaricomycotina</taxon>
        <taxon>Agaricomycetes</taxon>
        <taxon>Polyporales</taxon>
        <taxon>Polyporaceae</taxon>
        <taxon>Dichomitus</taxon>
    </lineage>
</organism>